<keyword evidence="2" id="KW-1185">Reference proteome</keyword>
<protein>
    <submittedName>
        <fullName evidence="1">Uncharacterized protein</fullName>
    </submittedName>
</protein>
<name>A0A6G0TX41_APHGL</name>
<dbReference type="Proteomes" id="UP000475862">
    <property type="component" value="Unassembled WGS sequence"/>
</dbReference>
<proteinExistence type="predicted"/>
<sequence>MLLQLFHTSTKEFQCNDSGSSGSNAKAVSSASSVQTVKKVYNDFKIIDHQNLSYQRLVLENIFVFAFDIPIVPTRHETRFVSTWKRKFALSTVLQLDPIFYQKPPLKLNTSCNVTESGSFHKFRTCKRNYGMQFILFYPKSVFPYVYDFYWHTSNSYINCCLALGDRSEYEYGFKMLPLYCARATQYDD</sequence>
<dbReference type="AlphaFoldDB" id="A0A6G0TX41"/>
<comment type="caution">
    <text evidence="1">The sequence shown here is derived from an EMBL/GenBank/DDBJ whole genome shotgun (WGS) entry which is preliminary data.</text>
</comment>
<dbReference type="EMBL" id="VYZN01000014">
    <property type="protein sequence ID" value="KAE9539509.1"/>
    <property type="molecule type" value="Genomic_DNA"/>
</dbReference>
<organism evidence="1 2">
    <name type="scientific">Aphis glycines</name>
    <name type="common">Soybean aphid</name>
    <dbReference type="NCBI Taxonomy" id="307491"/>
    <lineage>
        <taxon>Eukaryota</taxon>
        <taxon>Metazoa</taxon>
        <taxon>Ecdysozoa</taxon>
        <taxon>Arthropoda</taxon>
        <taxon>Hexapoda</taxon>
        <taxon>Insecta</taxon>
        <taxon>Pterygota</taxon>
        <taxon>Neoptera</taxon>
        <taxon>Paraneoptera</taxon>
        <taxon>Hemiptera</taxon>
        <taxon>Sternorrhyncha</taxon>
        <taxon>Aphidomorpha</taxon>
        <taxon>Aphidoidea</taxon>
        <taxon>Aphididae</taxon>
        <taxon>Aphidini</taxon>
        <taxon>Aphis</taxon>
        <taxon>Aphis</taxon>
    </lineage>
</organism>
<evidence type="ECO:0000313" key="1">
    <source>
        <dbReference type="EMBL" id="KAE9539509.1"/>
    </source>
</evidence>
<gene>
    <name evidence="1" type="ORF">AGLY_004761</name>
</gene>
<reference evidence="1 2" key="1">
    <citation type="submission" date="2019-08" db="EMBL/GenBank/DDBJ databases">
        <title>The genome of the soybean aphid Biotype 1, its phylome, world population structure and adaptation to the North American continent.</title>
        <authorList>
            <person name="Giordano R."/>
            <person name="Donthu R.K."/>
            <person name="Hernandez A.G."/>
            <person name="Wright C.L."/>
            <person name="Zimin A.V."/>
        </authorList>
    </citation>
    <scope>NUCLEOTIDE SEQUENCE [LARGE SCALE GENOMIC DNA]</scope>
    <source>
        <tissue evidence="1">Whole aphids</tissue>
    </source>
</reference>
<evidence type="ECO:0000313" key="2">
    <source>
        <dbReference type="Proteomes" id="UP000475862"/>
    </source>
</evidence>
<accession>A0A6G0TX41</accession>